<protein>
    <submittedName>
        <fullName evidence="2">DUF2087 domain-containing protein</fullName>
    </submittedName>
</protein>
<evidence type="ECO:0000313" key="2">
    <source>
        <dbReference type="EMBL" id="MBB6695575.1"/>
    </source>
</evidence>
<comment type="caution">
    <text evidence="2">The sequence shown here is derived from an EMBL/GenBank/DDBJ whole genome shotgun (WGS) entry which is preliminary data.</text>
</comment>
<reference evidence="2 3" key="1">
    <citation type="submission" date="2020-08" db="EMBL/GenBank/DDBJ databases">
        <title>Cohnella phylogeny.</title>
        <authorList>
            <person name="Dunlap C."/>
        </authorList>
    </citation>
    <scope>NUCLEOTIDE SEQUENCE [LARGE SCALE GENOMIC DNA]</scope>
    <source>
        <strain evidence="2 3">DSM 25239</strain>
    </source>
</reference>
<dbReference type="EMBL" id="JACJVR010000130">
    <property type="protein sequence ID" value="MBB6695575.1"/>
    <property type="molecule type" value="Genomic_DNA"/>
</dbReference>
<sequence>MQATELFWEVPLSDLKQGYTYLEEADCYVCLACGERFERGIVYPSDGVLYEAAKFASRHIEKEHGSMFDYLLGLDKKLTGLTDLQKRLLHLFNAGLPDNEIVSELGGGSASTIRNHRFALRERMKQAKVFLALMELANERSGRQHRFITTHRTATMTDERYAITEKENEEILRTFFKEGLDGPLSEFPRKEKRKIVILRHLARQFEENRKYTEKEVNEILKARYPDFVTLRRYMIEYGFLDRQPDGSRYWLKR</sequence>
<dbReference type="Proteomes" id="UP000553776">
    <property type="component" value="Unassembled WGS sequence"/>
</dbReference>
<proteinExistence type="predicted"/>
<evidence type="ECO:0000313" key="3">
    <source>
        <dbReference type="Proteomes" id="UP000553776"/>
    </source>
</evidence>
<gene>
    <name evidence="2" type="ORF">H7B90_29710</name>
</gene>
<dbReference type="AlphaFoldDB" id="A0A841U4U1"/>
<evidence type="ECO:0000259" key="1">
    <source>
        <dbReference type="Pfam" id="PF09860"/>
    </source>
</evidence>
<organism evidence="2 3">
    <name type="scientific">Cohnella xylanilytica</name>
    <dbReference type="NCBI Taxonomy" id="557555"/>
    <lineage>
        <taxon>Bacteria</taxon>
        <taxon>Bacillati</taxon>
        <taxon>Bacillota</taxon>
        <taxon>Bacilli</taxon>
        <taxon>Bacillales</taxon>
        <taxon>Paenibacillaceae</taxon>
        <taxon>Cohnella</taxon>
    </lineage>
</organism>
<dbReference type="InterPro" id="IPR018656">
    <property type="entry name" value="DUF2087"/>
</dbReference>
<feature type="domain" description="DUF2087" evidence="1">
    <location>
        <begin position="184"/>
        <end position="251"/>
    </location>
</feature>
<dbReference type="Pfam" id="PF09860">
    <property type="entry name" value="DUF2087"/>
    <property type="match status" value="1"/>
</dbReference>
<keyword evidence="3" id="KW-1185">Reference proteome</keyword>
<accession>A0A841U4U1</accession>
<dbReference type="RefSeq" id="WP_185139522.1">
    <property type="nucleotide sequence ID" value="NZ_BORM01000010.1"/>
</dbReference>
<name>A0A841U4U1_9BACL</name>